<dbReference type="EMBL" id="JAAIUW010000003">
    <property type="protein sequence ID" value="KAF7837599.1"/>
    <property type="molecule type" value="Genomic_DNA"/>
</dbReference>
<protein>
    <submittedName>
        <fullName evidence="2">Uncharacterized protein</fullName>
    </submittedName>
</protein>
<sequence>MPVPPPPPPFSYSANVVYDGVHDDAPRVVLPGSPKEGSERMLNRREIRGSRDDTLVKREPRIAALENGHCVPEDEVDGAVYVAFSVELPESQGVEAVLVSHYAAPVEGRAVRRDAQSHRLFSFRPCVVVEPYVSCDEPVTVHCYKIHYFAYVTTQGRAFSDAIITNNDGGIFAISYQHDSVLITSNLLPSLQVSRKVKEALSHVWMSCLFLLGDSKAFADCSSLFTDILINSSQYPTSYGSTN</sequence>
<accession>A0A835CCJ9</accession>
<feature type="region of interest" description="Disordered" evidence="1">
    <location>
        <begin position="31"/>
        <end position="51"/>
    </location>
</feature>
<dbReference type="Proteomes" id="UP000634136">
    <property type="component" value="Unassembled WGS sequence"/>
</dbReference>
<evidence type="ECO:0000313" key="2">
    <source>
        <dbReference type="EMBL" id="KAF7837599.1"/>
    </source>
</evidence>
<reference evidence="2" key="1">
    <citation type="submission" date="2020-09" db="EMBL/GenBank/DDBJ databases">
        <title>Genome-Enabled Discovery of Anthraquinone Biosynthesis in Senna tora.</title>
        <authorList>
            <person name="Kang S.-H."/>
            <person name="Pandey R.P."/>
            <person name="Lee C.-M."/>
            <person name="Sim J.-S."/>
            <person name="Jeong J.-T."/>
            <person name="Choi B.-S."/>
            <person name="Jung M."/>
            <person name="Ginzburg D."/>
            <person name="Zhao K."/>
            <person name="Won S.Y."/>
            <person name="Oh T.-J."/>
            <person name="Yu Y."/>
            <person name="Kim N.-H."/>
            <person name="Lee O.R."/>
            <person name="Lee T.-H."/>
            <person name="Bashyal P."/>
            <person name="Kim T.-S."/>
            <person name="Lee W.-H."/>
            <person name="Kawkins C."/>
            <person name="Kim C.-K."/>
            <person name="Kim J.S."/>
            <person name="Ahn B.O."/>
            <person name="Rhee S.Y."/>
            <person name="Sohng J.K."/>
        </authorList>
    </citation>
    <scope>NUCLEOTIDE SEQUENCE</scope>
    <source>
        <tissue evidence="2">Leaf</tissue>
    </source>
</reference>
<evidence type="ECO:0000313" key="3">
    <source>
        <dbReference type="Proteomes" id="UP000634136"/>
    </source>
</evidence>
<evidence type="ECO:0000256" key="1">
    <source>
        <dbReference type="SAM" id="MobiDB-lite"/>
    </source>
</evidence>
<name>A0A835CCJ9_9FABA</name>
<feature type="compositionally biased region" description="Basic and acidic residues" evidence="1">
    <location>
        <begin position="36"/>
        <end position="51"/>
    </location>
</feature>
<keyword evidence="3" id="KW-1185">Reference proteome</keyword>
<dbReference type="OrthoDB" id="786888at2759"/>
<gene>
    <name evidence="2" type="ORF">G2W53_006081</name>
</gene>
<proteinExistence type="predicted"/>
<organism evidence="2 3">
    <name type="scientific">Senna tora</name>
    <dbReference type="NCBI Taxonomy" id="362788"/>
    <lineage>
        <taxon>Eukaryota</taxon>
        <taxon>Viridiplantae</taxon>
        <taxon>Streptophyta</taxon>
        <taxon>Embryophyta</taxon>
        <taxon>Tracheophyta</taxon>
        <taxon>Spermatophyta</taxon>
        <taxon>Magnoliopsida</taxon>
        <taxon>eudicotyledons</taxon>
        <taxon>Gunneridae</taxon>
        <taxon>Pentapetalae</taxon>
        <taxon>rosids</taxon>
        <taxon>fabids</taxon>
        <taxon>Fabales</taxon>
        <taxon>Fabaceae</taxon>
        <taxon>Caesalpinioideae</taxon>
        <taxon>Cassia clade</taxon>
        <taxon>Senna</taxon>
    </lineage>
</organism>
<comment type="caution">
    <text evidence="2">The sequence shown here is derived from an EMBL/GenBank/DDBJ whole genome shotgun (WGS) entry which is preliminary data.</text>
</comment>
<dbReference type="AlphaFoldDB" id="A0A835CCJ9"/>